<evidence type="ECO:0000313" key="2">
    <source>
        <dbReference type="Proteomes" id="UP000576393"/>
    </source>
</evidence>
<reference evidence="1 2" key="1">
    <citation type="submission" date="2020-07" db="EMBL/GenBank/DDBJ databases">
        <title>Sequencing the genomes of 1000 actinobacteria strains.</title>
        <authorList>
            <person name="Klenk H.-P."/>
        </authorList>
    </citation>
    <scope>NUCLEOTIDE SEQUENCE [LARGE SCALE GENOMIC DNA]</scope>
    <source>
        <strain evidence="1 2">DSM 45763</strain>
    </source>
</reference>
<sequence length="70" mass="8090">MMFRYEFGVVEWLWDLEAIRVNMPGSGERKFSGSYDEVVAVLSELGGQGWDVATCAANGNWLFWTLRRQR</sequence>
<protein>
    <recommendedName>
        <fullName evidence="3">DUF4177 domain-containing protein</fullName>
    </recommendedName>
</protein>
<evidence type="ECO:0000313" key="1">
    <source>
        <dbReference type="EMBL" id="NYF41579.1"/>
    </source>
</evidence>
<name>A0A852UZB6_9ACTN</name>
<dbReference type="EMBL" id="JACCCO010000002">
    <property type="protein sequence ID" value="NYF41579.1"/>
    <property type="molecule type" value="Genomic_DNA"/>
</dbReference>
<dbReference type="Proteomes" id="UP000576393">
    <property type="component" value="Unassembled WGS sequence"/>
</dbReference>
<gene>
    <name evidence="1" type="ORF">HDA43_003780</name>
</gene>
<evidence type="ECO:0008006" key="3">
    <source>
        <dbReference type="Google" id="ProtNLM"/>
    </source>
</evidence>
<organism evidence="1 2">
    <name type="scientific">Streptosporangium sandarakinum</name>
    <dbReference type="NCBI Taxonomy" id="1260955"/>
    <lineage>
        <taxon>Bacteria</taxon>
        <taxon>Bacillati</taxon>
        <taxon>Actinomycetota</taxon>
        <taxon>Actinomycetes</taxon>
        <taxon>Streptosporangiales</taxon>
        <taxon>Streptosporangiaceae</taxon>
        <taxon>Streptosporangium</taxon>
    </lineage>
</organism>
<accession>A0A852UZB6</accession>
<dbReference type="RefSeq" id="WP_179823460.1">
    <property type="nucleotide sequence ID" value="NZ_JACCCO010000002.1"/>
</dbReference>
<proteinExistence type="predicted"/>
<dbReference type="AlphaFoldDB" id="A0A852UZB6"/>
<keyword evidence="2" id="KW-1185">Reference proteome</keyword>
<comment type="caution">
    <text evidence="1">The sequence shown here is derived from an EMBL/GenBank/DDBJ whole genome shotgun (WGS) entry which is preliminary data.</text>
</comment>